<accession>A0A1H7R2W0</accession>
<keyword evidence="3" id="KW-0472">Membrane</keyword>
<proteinExistence type="inferred from homology"/>
<dbReference type="PANTHER" id="PTHR30531:SF12">
    <property type="entry name" value="FLAGELLAR BIOSYNTHETIC PROTEIN FLHB"/>
    <property type="match status" value="1"/>
</dbReference>
<dbReference type="PRINTS" id="PR00950">
    <property type="entry name" value="TYPE3IMSPROT"/>
</dbReference>
<dbReference type="STRING" id="1287727.SAMN05443999_10646"/>
<evidence type="ECO:0000256" key="2">
    <source>
        <dbReference type="SAM" id="MobiDB-lite"/>
    </source>
</evidence>
<keyword evidence="3" id="KW-0812">Transmembrane</keyword>
<keyword evidence="4" id="KW-0282">Flagellum</keyword>
<dbReference type="RefSeq" id="WP_093036162.1">
    <property type="nucleotide sequence ID" value="NZ_FOAG01000006.1"/>
</dbReference>
<evidence type="ECO:0000256" key="1">
    <source>
        <dbReference type="ARBA" id="ARBA00010690"/>
    </source>
</evidence>
<organism evidence="4 5">
    <name type="scientific">Roseovarius azorensis</name>
    <dbReference type="NCBI Taxonomy" id="1287727"/>
    <lineage>
        <taxon>Bacteria</taxon>
        <taxon>Pseudomonadati</taxon>
        <taxon>Pseudomonadota</taxon>
        <taxon>Alphaproteobacteria</taxon>
        <taxon>Rhodobacterales</taxon>
        <taxon>Roseobacteraceae</taxon>
        <taxon>Roseovarius</taxon>
    </lineage>
</organism>
<dbReference type="Gene3D" id="3.40.1690.10">
    <property type="entry name" value="secretion proteins EscU"/>
    <property type="match status" value="1"/>
</dbReference>
<feature type="transmembrane region" description="Helical" evidence="3">
    <location>
        <begin position="154"/>
        <end position="173"/>
    </location>
</feature>
<dbReference type="OrthoDB" id="9807950at2"/>
<dbReference type="GO" id="GO:0005886">
    <property type="term" value="C:plasma membrane"/>
    <property type="evidence" value="ECO:0007669"/>
    <property type="project" value="TreeGrafter"/>
</dbReference>
<keyword evidence="4" id="KW-0966">Cell projection</keyword>
<feature type="transmembrane region" description="Helical" evidence="3">
    <location>
        <begin position="185"/>
        <end position="215"/>
    </location>
</feature>
<keyword evidence="3" id="KW-1133">Transmembrane helix</keyword>
<dbReference type="PANTHER" id="PTHR30531">
    <property type="entry name" value="FLAGELLAR BIOSYNTHETIC PROTEIN FLHB"/>
    <property type="match status" value="1"/>
</dbReference>
<keyword evidence="5" id="KW-1185">Reference proteome</keyword>
<reference evidence="4 5" key="1">
    <citation type="submission" date="2016-10" db="EMBL/GenBank/DDBJ databases">
        <authorList>
            <person name="de Groot N.N."/>
        </authorList>
    </citation>
    <scope>NUCLEOTIDE SEQUENCE [LARGE SCALE GENOMIC DNA]</scope>
    <source>
        <strain evidence="4 5">DSM 100674</strain>
    </source>
</reference>
<evidence type="ECO:0000256" key="3">
    <source>
        <dbReference type="SAM" id="Phobius"/>
    </source>
</evidence>
<dbReference type="AlphaFoldDB" id="A0A1H7R2W0"/>
<feature type="transmembrane region" description="Helical" evidence="3">
    <location>
        <begin position="86"/>
        <end position="114"/>
    </location>
</feature>
<name>A0A1H7R2W0_9RHOB</name>
<feature type="region of interest" description="Disordered" evidence="2">
    <location>
        <begin position="1"/>
        <end position="28"/>
    </location>
</feature>
<sequence length="362" mass="39252">MADPDENGEKSHEPTQHKLEEARRKGELARSADLNTTGSHAGLLLAALAAGGASIERVSTALMALIDQPERLADLVFDGAAAGPALGGLLGAVTLGLVAWFLIPAVGALLSVIAQRSFVVAPSKLEPQASRINPIENARNKYGPSGLFEFAKSLVKLLLYCLLLSVFLGFRLSEMAGALHAEPHIIGALMAQMIVEFLFVVLLVSLIIGAADFLWQHHDHLRRQRMSHKEVRDEHKQNEGDPHMKQQRRQRGMQIASTQMMAAVPQADVVIVNPTHYAVALKWSRKAGSAPVCVAKGVDQMALAIRNLAFEHGVPVHQDPPTARVLHASTDIGQEIDATQYRAVASAIRFADAMRRKARHFG</sequence>
<feature type="compositionally biased region" description="Basic and acidic residues" evidence="2">
    <location>
        <begin position="227"/>
        <end position="244"/>
    </location>
</feature>
<dbReference type="InterPro" id="IPR029025">
    <property type="entry name" value="T3SS_substrate_exporter_C"/>
</dbReference>
<feature type="region of interest" description="Disordered" evidence="2">
    <location>
        <begin position="226"/>
        <end position="248"/>
    </location>
</feature>
<dbReference type="SUPFAM" id="SSF160544">
    <property type="entry name" value="EscU C-terminal domain-like"/>
    <property type="match status" value="1"/>
</dbReference>
<keyword evidence="4" id="KW-0969">Cilium</keyword>
<feature type="compositionally biased region" description="Basic and acidic residues" evidence="2">
    <location>
        <begin position="7"/>
        <end position="28"/>
    </location>
</feature>
<dbReference type="EMBL" id="FOAG01000006">
    <property type="protein sequence ID" value="SEL54523.1"/>
    <property type="molecule type" value="Genomic_DNA"/>
</dbReference>
<comment type="similarity">
    <text evidence="1">Belongs to the type III secretion exporter family.</text>
</comment>
<dbReference type="Proteomes" id="UP000199582">
    <property type="component" value="Unassembled WGS sequence"/>
</dbReference>
<dbReference type="InterPro" id="IPR006135">
    <property type="entry name" value="T3SS_substrate_exporter"/>
</dbReference>
<evidence type="ECO:0000313" key="5">
    <source>
        <dbReference type="Proteomes" id="UP000199582"/>
    </source>
</evidence>
<gene>
    <name evidence="4" type="ORF">SAMN05443999_10646</name>
</gene>
<dbReference type="Pfam" id="PF01312">
    <property type="entry name" value="Bac_export_2"/>
    <property type="match status" value="1"/>
</dbReference>
<dbReference type="GO" id="GO:0009306">
    <property type="term" value="P:protein secretion"/>
    <property type="evidence" value="ECO:0007669"/>
    <property type="project" value="InterPro"/>
</dbReference>
<evidence type="ECO:0000313" key="4">
    <source>
        <dbReference type="EMBL" id="SEL54523.1"/>
    </source>
</evidence>
<protein>
    <submittedName>
        <fullName evidence="4">Flagellar biosynthetic protein FlhB</fullName>
    </submittedName>
</protein>